<protein>
    <recommendedName>
        <fullName evidence="2">Retroviral polymerase SH3-like domain-containing protein</fullName>
    </recommendedName>
</protein>
<proteinExistence type="predicted"/>
<evidence type="ECO:0000313" key="4">
    <source>
        <dbReference type="Proteomes" id="UP000824469"/>
    </source>
</evidence>
<evidence type="ECO:0000259" key="2">
    <source>
        <dbReference type="Pfam" id="PF25597"/>
    </source>
</evidence>
<name>A0AA38LDC3_TAXCH</name>
<dbReference type="AlphaFoldDB" id="A0AA38LDC3"/>
<evidence type="ECO:0000313" key="3">
    <source>
        <dbReference type="EMBL" id="KAH9320809.1"/>
    </source>
</evidence>
<dbReference type="Pfam" id="PF25597">
    <property type="entry name" value="SH3_retrovirus"/>
    <property type="match status" value="1"/>
</dbReference>
<dbReference type="Proteomes" id="UP000824469">
    <property type="component" value="Unassembled WGS sequence"/>
</dbReference>
<comment type="caution">
    <text evidence="3">The sequence shown here is derived from an EMBL/GenBank/DDBJ whole genome shotgun (WGS) entry which is preliminary data.</text>
</comment>
<feature type="non-terminal residue" evidence="3">
    <location>
        <position position="1"/>
    </location>
</feature>
<keyword evidence="4" id="KW-1185">Reference proteome</keyword>
<feature type="domain" description="Retroviral polymerase SH3-like" evidence="2">
    <location>
        <begin position="2"/>
        <end position="34"/>
    </location>
</feature>
<feature type="region of interest" description="Disordered" evidence="1">
    <location>
        <begin position="54"/>
        <end position="108"/>
    </location>
</feature>
<gene>
    <name evidence="3" type="ORF">KI387_015448</name>
</gene>
<organism evidence="3 4">
    <name type="scientific">Taxus chinensis</name>
    <name type="common">Chinese yew</name>
    <name type="synonym">Taxus wallichiana var. chinensis</name>
    <dbReference type="NCBI Taxonomy" id="29808"/>
    <lineage>
        <taxon>Eukaryota</taxon>
        <taxon>Viridiplantae</taxon>
        <taxon>Streptophyta</taxon>
        <taxon>Embryophyta</taxon>
        <taxon>Tracheophyta</taxon>
        <taxon>Spermatophyta</taxon>
        <taxon>Pinopsida</taxon>
        <taxon>Pinidae</taxon>
        <taxon>Conifers II</taxon>
        <taxon>Cupressales</taxon>
        <taxon>Taxaceae</taxon>
        <taxon>Taxus</taxon>
    </lineage>
</organism>
<feature type="non-terminal residue" evidence="3">
    <location>
        <position position="108"/>
    </location>
</feature>
<reference evidence="3 4" key="1">
    <citation type="journal article" date="2021" name="Nat. Plants">
        <title>The Taxus genome provides insights into paclitaxel biosynthesis.</title>
        <authorList>
            <person name="Xiong X."/>
            <person name="Gou J."/>
            <person name="Liao Q."/>
            <person name="Li Y."/>
            <person name="Zhou Q."/>
            <person name="Bi G."/>
            <person name="Li C."/>
            <person name="Du R."/>
            <person name="Wang X."/>
            <person name="Sun T."/>
            <person name="Guo L."/>
            <person name="Liang H."/>
            <person name="Lu P."/>
            <person name="Wu Y."/>
            <person name="Zhang Z."/>
            <person name="Ro D.K."/>
            <person name="Shang Y."/>
            <person name="Huang S."/>
            <person name="Yan J."/>
        </authorList>
    </citation>
    <scope>NUCLEOTIDE SEQUENCE [LARGE SCALE GENOMIC DNA]</scope>
    <source>
        <strain evidence="3">Ta-2019</strain>
    </source>
</reference>
<accession>A0AA38LDC3</accession>
<dbReference type="EMBL" id="JAHRHJ020000003">
    <property type="protein sequence ID" value="KAH9320809.1"/>
    <property type="molecule type" value="Genomic_DNA"/>
</dbReference>
<sequence>EETLGYRLMDPKTRKVYTSRDVEVFEKKEAESPPPDSPDVDSSLVVNIEVDLPIDDESDDGYDGDDLIEPRPTRTVQRMPKWYTSMVRDARMDAPPDTSTPGPWTRSK</sequence>
<feature type="compositionally biased region" description="Acidic residues" evidence="1">
    <location>
        <begin position="54"/>
        <end position="67"/>
    </location>
</feature>
<dbReference type="InterPro" id="IPR057670">
    <property type="entry name" value="SH3_retrovirus"/>
</dbReference>
<evidence type="ECO:0000256" key="1">
    <source>
        <dbReference type="SAM" id="MobiDB-lite"/>
    </source>
</evidence>